<accession>A0AAE1E3P0</accession>
<comment type="caution">
    <text evidence="1">The sequence shown here is derived from an EMBL/GenBank/DDBJ whole genome shotgun (WGS) entry which is preliminary data.</text>
</comment>
<dbReference type="EMBL" id="JAWDGP010001320">
    <property type="protein sequence ID" value="KAK3792842.1"/>
    <property type="molecule type" value="Genomic_DNA"/>
</dbReference>
<keyword evidence="2" id="KW-1185">Reference proteome</keyword>
<organism evidence="1 2">
    <name type="scientific">Elysia crispata</name>
    <name type="common">lettuce slug</name>
    <dbReference type="NCBI Taxonomy" id="231223"/>
    <lineage>
        <taxon>Eukaryota</taxon>
        <taxon>Metazoa</taxon>
        <taxon>Spiralia</taxon>
        <taxon>Lophotrochozoa</taxon>
        <taxon>Mollusca</taxon>
        <taxon>Gastropoda</taxon>
        <taxon>Heterobranchia</taxon>
        <taxon>Euthyneura</taxon>
        <taxon>Panpulmonata</taxon>
        <taxon>Sacoglossa</taxon>
        <taxon>Placobranchoidea</taxon>
        <taxon>Plakobranchidae</taxon>
        <taxon>Elysia</taxon>
    </lineage>
</organism>
<dbReference type="Proteomes" id="UP001283361">
    <property type="component" value="Unassembled WGS sequence"/>
</dbReference>
<reference evidence="1" key="1">
    <citation type="journal article" date="2023" name="G3 (Bethesda)">
        <title>A reference genome for the long-term kleptoplast-retaining sea slug Elysia crispata morphotype clarki.</title>
        <authorList>
            <person name="Eastman K.E."/>
            <person name="Pendleton A.L."/>
            <person name="Shaikh M.A."/>
            <person name="Suttiyut T."/>
            <person name="Ogas R."/>
            <person name="Tomko P."/>
            <person name="Gavelis G."/>
            <person name="Widhalm J.R."/>
            <person name="Wisecaver J.H."/>
        </authorList>
    </citation>
    <scope>NUCLEOTIDE SEQUENCE</scope>
    <source>
        <strain evidence="1">ECLA1</strain>
    </source>
</reference>
<evidence type="ECO:0000313" key="1">
    <source>
        <dbReference type="EMBL" id="KAK3792842.1"/>
    </source>
</evidence>
<dbReference type="AlphaFoldDB" id="A0AAE1E3P0"/>
<name>A0AAE1E3P0_9GAST</name>
<gene>
    <name evidence="1" type="ORF">RRG08_039777</name>
</gene>
<evidence type="ECO:0000313" key="2">
    <source>
        <dbReference type="Proteomes" id="UP001283361"/>
    </source>
</evidence>
<sequence length="41" mass="4755">SLENVDFYRRCSSNYWIVLFLVSLASSSCRRSAKLLAQWQG</sequence>
<proteinExistence type="predicted"/>
<protein>
    <submittedName>
        <fullName evidence="1">Uncharacterized protein</fullName>
    </submittedName>
</protein>
<feature type="non-terminal residue" evidence="1">
    <location>
        <position position="1"/>
    </location>
</feature>